<reference evidence="1 2" key="1">
    <citation type="journal article" date="2010" name="Genome Biol. Evol.">
        <title>The sequence of a 1.8-mb bacterial linear plasmid reveals a rich evolutionary reservoir of secondary metabolic pathways.</title>
        <authorList>
            <person name="Medema M.H."/>
            <person name="Trefzer A."/>
            <person name="Kovalchuk A."/>
            <person name="van den Berg M."/>
            <person name="Mueller U."/>
            <person name="Heijne W."/>
            <person name="Wu L."/>
            <person name="Alam M.T."/>
            <person name="Ronning C.M."/>
            <person name="Nierman W.C."/>
            <person name="Bovenberg R.A.L."/>
            <person name="Breitling R."/>
            <person name="Takano E."/>
        </authorList>
    </citation>
    <scope>NUCLEOTIDE SEQUENCE [LARGE SCALE GENOMIC DNA]</scope>
    <source>
        <strain evidence="2">ATCC 27064 / DSM 738 / JCM 4710 / NBRC 13307 / NCIMB 12785 / NRRL 3585 / VKM Ac-602</strain>
    </source>
</reference>
<keyword evidence="2" id="KW-1185">Reference proteome</keyword>
<proteinExistence type="predicted"/>
<evidence type="ECO:0000313" key="1">
    <source>
        <dbReference type="EMBL" id="EFG07503.1"/>
    </source>
</evidence>
<name>B5GPD5_STRCL</name>
<gene>
    <name evidence="1" type="ORF">SCLAV_2430</name>
</gene>
<dbReference type="AlphaFoldDB" id="B5GPD5"/>
<dbReference type="Proteomes" id="UP000002357">
    <property type="component" value="Chromosome"/>
</dbReference>
<sequence length="42" mass="4497">MGPGASFIGTEGFDVDAPARMASFRAMGGGRCPRSLRYPIRH</sequence>
<dbReference type="EMBL" id="CM000913">
    <property type="protein sequence ID" value="EFG07503.1"/>
    <property type="molecule type" value="Genomic_DNA"/>
</dbReference>
<evidence type="ECO:0000313" key="2">
    <source>
        <dbReference type="Proteomes" id="UP000002357"/>
    </source>
</evidence>
<protein>
    <submittedName>
        <fullName evidence="1">Uncharacterized protein</fullName>
    </submittedName>
</protein>
<accession>B5GPD5</accession>
<organism evidence="1 2">
    <name type="scientific">Streptomyces clavuligerus</name>
    <dbReference type="NCBI Taxonomy" id="1901"/>
    <lineage>
        <taxon>Bacteria</taxon>
        <taxon>Bacillati</taxon>
        <taxon>Actinomycetota</taxon>
        <taxon>Actinomycetes</taxon>
        <taxon>Kitasatosporales</taxon>
        <taxon>Streptomycetaceae</taxon>
        <taxon>Streptomyces</taxon>
    </lineage>
</organism>